<dbReference type="AlphaFoldDB" id="A0A6N8F7E9"/>
<name>A0A6N8F7E9_9GAMM</name>
<sequence>MVSRFDFIGNVPFSVYMEYAGEDTSRGTNYRLGNSSLSAGIDLPVILKKLSFNYEYSQWQNGWYVHHVYTDGIQNDGSLLGHFAAELRKRTSNIAGHGIGATHHNATLGWQLNPRNRVEVNYNQTKMTAYLP</sequence>
<organism evidence="1 2">
    <name type="scientific">Psychrosphaera haliotis</name>
    <dbReference type="NCBI Taxonomy" id="555083"/>
    <lineage>
        <taxon>Bacteria</taxon>
        <taxon>Pseudomonadati</taxon>
        <taxon>Pseudomonadota</taxon>
        <taxon>Gammaproteobacteria</taxon>
        <taxon>Alteromonadales</taxon>
        <taxon>Pseudoalteromonadaceae</taxon>
        <taxon>Psychrosphaera</taxon>
    </lineage>
</organism>
<dbReference type="Proteomes" id="UP000439994">
    <property type="component" value="Unassembled WGS sequence"/>
</dbReference>
<protein>
    <submittedName>
        <fullName evidence="1">Uncharacterized protein</fullName>
    </submittedName>
</protein>
<reference evidence="1 2" key="1">
    <citation type="submission" date="2019-11" db="EMBL/GenBank/DDBJ databases">
        <title>P. haliotis isolates from Z. marina roots.</title>
        <authorList>
            <person name="Cohen M."/>
            <person name="Jospin G."/>
            <person name="Eisen J.A."/>
            <person name="Coil D.A."/>
        </authorList>
    </citation>
    <scope>NUCLEOTIDE SEQUENCE [LARGE SCALE GENOMIC DNA]</scope>
    <source>
        <strain evidence="1 2">UCD-MCMsp1aY</strain>
    </source>
</reference>
<dbReference type="Gene3D" id="2.40.160.130">
    <property type="entry name" value="Capsule assembly protein Wzi"/>
    <property type="match status" value="1"/>
</dbReference>
<evidence type="ECO:0000313" key="1">
    <source>
        <dbReference type="EMBL" id="MUH71329.1"/>
    </source>
</evidence>
<keyword evidence="2" id="KW-1185">Reference proteome</keyword>
<dbReference type="Pfam" id="PF14052">
    <property type="entry name" value="Caps_assemb_Wzi"/>
    <property type="match status" value="1"/>
</dbReference>
<dbReference type="InterPro" id="IPR026950">
    <property type="entry name" value="Caps_assemb_Wzi"/>
</dbReference>
<dbReference type="InterPro" id="IPR038636">
    <property type="entry name" value="Wzi_sf"/>
</dbReference>
<proteinExistence type="predicted"/>
<dbReference type="EMBL" id="WOCD01000001">
    <property type="protein sequence ID" value="MUH71329.1"/>
    <property type="molecule type" value="Genomic_DNA"/>
</dbReference>
<accession>A0A6N8F7E9</accession>
<comment type="caution">
    <text evidence="1">The sequence shown here is derived from an EMBL/GenBank/DDBJ whole genome shotgun (WGS) entry which is preliminary data.</text>
</comment>
<evidence type="ECO:0000313" key="2">
    <source>
        <dbReference type="Proteomes" id="UP000439994"/>
    </source>
</evidence>
<gene>
    <name evidence="1" type="ORF">GNP35_01755</name>
</gene>